<keyword evidence="2 5" id="KW-0645">Protease</keyword>
<evidence type="ECO:0000256" key="3">
    <source>
        <dbReference type="ARBA" id="ARBA00022750"/>
    </source>
</evidence>
<accession>A0A926S4U2</accession>
<keyword evidence="4" id="KW-0378">Hydrolase</keyword>
<proteinExistence type="inferred from homology"/>
<dbReference type="GO" id="GO:0004190">
    <property type="term" value="F:aspartic-type endopeptidase activity"/>
    <property type="evidence" value="ECO:0007669"/>
    <property type="project" value="UniProtKB-KW"/>
</dbReference>
<gene>
    <name evidence="5" type="ORF">HK439_04225</name>
</gene>
<dbReference type="InterPro" id="IPR023430">
    <property type="entry name" value="Pept_HybD-like_dom_sf"/>
</dbReference>
<dbReference type="GO" id="GO:0008047">
    <property type="term" value="F:enzyme activator activity"/>
    <property type="evidence" value="ECO:0007669"/>
    <property type="project" value="InterPro"/>
</dbReference>
<dbReference type="PRINTS" id="PR00446">
    <property type="entry name" value="HYDRGNUPTAKE"/>
</dbReference>
<dbReference type="RefSeq" id="WP_190290126.1">
    <property type="nucleotide sequence ID" value="NZ_JABFCZ010000004.1"/>
</dbReference>
<comment type="similarity">
    <text evidence="1">Belongs to the peptidase A31 family.</text>
</comment>
<evidence type="ECO:0000313" key="6">
    <source>
        <dbReference type="Proteomes" id="UP000598467"/>
    </source>
</evidence>
<dbReference type="PANTHER" id="PTHR30302:SF1">
    <property type="entry name" value="HYDROGENASE 2 MATURATION PROTEASE"/>
    <property type="match status" value="1"/>
</dbReference>
<evidence type="ECO:0000256" key="4">
    <source>
        <dbReference type="ARBA" id="ARBA00022801"/>
    </source>
</evidence>
<evidence type="ECO:0000313" key="5">
    <source>
        <dbReference type="EMBL" id="MBD1545455.1"/>
    </source>
</evidence>
<evidence type="ECO:0000256" key="1">
    <source>
        <dbReference type="ARBA" id="ARBA00006814"/>
    </source>
</evidence>
<sequence>MPGNPQPLIVGVGNALRGDDGVGPFVAEALAAKGLAAHVHAGDGTGLIDLFQTHDEIILVDATRSGVDAGTLIVLDAIAEKLPADLFHYSTHRFGLAEAVETARALGALPQSLLVYGIEGADFSAGDRLSPAVRETAEKLIARIAETLPKNV</sequence>
<dbReference type="CDD" id="cd00518">
    <property type="entry name" value="H2MP"/>
    <property type="match status" value="1"/>
</dbReference>
<dbReference type="Gene3D" id="3.40.50.1450">
    <property type="entry name" value="HybD-like"/>
    <property type="match status" value="1"/>
</dbReference>
<dbReference type="EMBL" id="JABFCZ010000004">
    <property type="protein sequence ID" value="MBD1545455.1"/>
    <property type="molecule type" value="Genomic_DNA"/>
</dbReference>
<reference evidence="5" key="1">
    <citation type="submission" date="2020-05" db="EMBL/GenBank/DDBJ databases">
        <title>Identification of trans-AT polyketide cluster in two marine bacteria, producers of a novel glutaramide-containing polyketide sesbanimide D and analogs.</title>
        <authorList>
            <person name="Kacar D."/>
            <person name="Rodriguez P."/>
            <person name="Canedo L."/>
            <person name="Gonzalez E."/>
            <person name="Galan B."/>
            <person name="De La Calle F."/>
            <person name="Garcia J.L."/>
        </authorList>
    </citation>
    <scope>NUCLEOTIDE SEQUENCE</scope>
    <source>
        <strain evidence="5">PHM038</strain>
    </source>
</reference>
<evidence type="ECO:0000256" key="2">
    <source>
        <dbReference type="ARBA" id="ARBA00022670"/>
    </source>
</evidence>
<dbReference type="NCBIfam" id="TIGR00072">
    <property type="entry name" value="hydrog_prot"/>
    <property type="match status" value="1"/>
</dbReference>
<dbReference type="InterPro" id="IPR000671">
    <property type="entry name" value="Peptidase_A31"/>
</dbReference>
<dbReference type="SUPFAM" id="SSF53163">
    <property type="entry name" value="HybD-like"/>
    <property type="match status" value="1"/>
</dbReference>
<dbReference type="Proteomes" id="UP000598467">
    <property type="component" value="Unassembled WGS sequence"/>
</dbReference>
<protein>
    <submittedName>
        <fullName evidence="5">Hydrogenase maturation protease</fullName>
    </submittedName>
</protein>
<comment type="caution">
    <text evidence="5">The sequence shown here is derived from an EMBL/GenBank/DDBJ whole genome shotgun (WGS) entry which is preliminary data.</text>
</comment>
<keyword evidence="3" id="KW-0064">Aspartyl protease</keyword>
<dbReference type="PANTHER" id="PTHR30302">
    <property type="entry name" value="HYDROGENASE 1 MATURATION PROTEASE"/>
    <property type="match status" value="1"/>
</dbReference>
<name>A0A926S4U2_9HYPH</name>
<organism evidence="5 6">
    <name type="scientific">Roseibium aggregatum</name>
    <dbReference type="NCBI Taxonomy" id="187304"/>
    <lineage>
        <taxon>Bacteria</taxon>
        <taxon>Pseudomonadati</taxon>
        <taxon>Pseudomonadota</taxon>
        <taxon>Alphaproteobacteria</taxon>
        <taxon>Hyphomicrobiales</taxon>
        <taxon>Stappiaceae</taxon>
        <taxon>Roseibium</taxon>
    </lineage>
</organism>
<dbReference type="AlphaFoldDB" id="A0A926S4U2"/>
<dbReference type="GO" id="GO:0016485">
    <property type="term" value="P:protein processing"/>
    <property type="evidence" value="ECO:0007669"/>
    <property type="project" value="TreeGrafter"/>
</dbReference>
<dbReference type="Pfam" id="PF01750">
    <property type="entry name" value="HycI"/>
    <property type="match status" value="1"/>
</dbReference>